<reference evidence="2 3" key="1">
    <citation type="submission" date="2019-02" db="EMBL/GenBank/DDBJ databases">
        <title>Deep-cultivation of Planctomycetes and their phenomic and genomic characterization uncovers novel biology.</title>
        <authorList>
            <person name="Wiegand S."/>
            <person name="Jogler M."/>
            <person name="Boedeker C."/>
            <person name="Pinto D."/>
            <person name="Vollmers J."/>
            <person name="Rivas-Marin E."/>
            <person name="Kohn T."/>
            <person name="Peeters S.H."/>
            <person name="Heuer A."/>
            <person name="Rast P."/>
            <person name="Oberbeckmann S."/>
            <person name="Bunk B."/>
            <person name="Jeske O."/>
            <person name="Meyerdierks A."/>
            <person name="Storesund J.E."/>
            <person name="Kallscheuer N."/>
            <person name="Luecker S."/>
            <person name="Lage O.M."/>
            <person name="Pohl T."/>
            <person name="Merkel B.J."/>
            <person name="Hornburger P."/>
            <person name="Mueller R.-W."/>
            <person name="Bruemmer F."/>
            <person name="Labrenz M."/>
            <person name="Spormann A.M."/>
            <person name="Op Den Camp H."/>
            <person name="Overmann J."/>
            <person name="Amann R."/>
            <person name="Jetten M.S.M."/>
            <person name="Mascher T."/>
            <person name="Medema M.H."/>
            <person name="Devos D.P."/>
            <person name="Kaster A.-K."/>
            <person name="Ovreas L."/>
            <person name="Rohde M."/>
            <person name="Galperin M.Y."/>
            <person name="Jogler C."/>
        </authorList>
    </citation>
    <scope>NUCLEOTIDE SEQUENCE [LARGE SCALE GENOMIC DNA]</scope>
    <source>
        <strain evidence="2 3">Pla144</strain>
    </source>
</reference>
<dbReference type="RefSeq" id="WP_197530800.1">
    <property type="nucleotide sequence ID" value="NZ_SJPS01000006.1"/>
</dbReference>
<feature type="transmembrane region" description="Helical" evidence="1">
    <location>
        <begin position="27"/>
        <end position="48"/>
    </location>
</feature>
<comment type="caution">
    <text evidence="2">The sequence shown here is derived from an EMBL/GenBank/DDBJ whole genome shotgun (WGS) entry which is preliminary data.</text>
</comment>
<sequence>MMLAGVAEKFFFAASTFVLLTGSRVPLSVGVFAGIDLLLGVLFLVAYYRCALPMVEQDSTPGRG</sequence>
<evidence type="ECO:0000313" key="2">
    <source>
        <dbReference type="EMBL" id="TWU23633.1"/>
    </source>
</evidence>
<organism evidence="2 3">
    <name type="scientific">Bythopirellula polymerisocia</name>
    <dbReference type="NCBI Taxonomy" id="2528003"/>
    <lineage>
        <taxon>Bacteria</taxon>
        <taxon>Pseudomonadati</taxon>
        <taxon>Planctomycetota</taxon>
        <taxon>Planctomycetia</taxon>
        <taxon>Pirellulales</taxon>
        <taxon>Lacipirellulaceae</taxon>
        <taxon>Bythopirellula</taxon>
    </lineage>
</organism>
<accession>A0A5C6CFF1</accession>
<proteinExistence type="predicted"/>
<protein>
    <submittedName>
        <fullName evidence="2">Uncharacterized protein</fullName>
    </submittedName>
</protein>
<dbReference type="AlphaFoldDB" id="A0A5C6CFF1"/>
<name>A0A5C6CFF1_9BACT</name>
<dbReference type="Proteomes" id="UP000318437">
    <property type="component" value="Unassembled WGS sequence"/>
</dbReference>
<dbReference type="EMBL" id="SJPS01000006">
    <property type="protein sequence ID" value="TWU23633.1"/>
    <property type="molecule type" value="Genomic_DNA"/>
</dbReference>
<keyword evidence="1" id="KW-1133">Transmembrane helix</keyword>
<keyword evidence="1" id="KW-0472">Membrane</keyword>
<evidence type="ECO:0000256" key="1">
    <source>
        <dbReference type="SAM" id="Phobius"/>
    </source>
</evidence>
<gene>
    <name evidence="2" type="ORF">Pla144_38080</name>
</gene>
<evidence type="ECO:0000313" key="3">
    <source>
        <dbReference type="Proteomes" id="UP000318437"/>
    </source>
</evidence>
<keyword evidence="3" id="KW-1185">Reference proteome</keyword>
<keyword evidence="1" id="KW-0812">Transmembrane</keyword>